<evidence type="ECO:0000313" key="11">
    <source>
        <dbReference type="Proteomes" id="UP000317940"/>
    </source>
</evidence>
<evidence type="ECO:0000259" key="9">
    <source>
        <dbReference type="PROSITE" id="PS50850"/>
    </source>
</evidence>
<evidence type="ECO:0000313" key="10">
    <source>
        <dbReference type="EMBL" id="TWF73229.1"/>
    </source>
</evidence>
<name>A0A561SED7_9ACTN</name>
<dbReference type="Pfam" id="PF05977">
    <property type="entry name" value="MFS_3"/>
    <property type="match status" value="1"/>
</dbReference>
<keyword evidence="3" id="KW-1003">Cell membrane</keyword>
<gene>
    <name evidence="10" type="ORF">FHX73_16380</name>
</gene>
<feature type="transmembrane region" description="Helical" evidence="8">
    <location>
        <begin position="108"/>
        <end position="129"/>
    </location>
</feature>
<keyword evidence="11" id="KW-1185">Reference proteome</keyword>
<dbReference type="GO" id="GO:0005886">
    <property type="term" value="C:plasma membrane"/>
    <property type="evidence" value="ECO:0007669"/>
    <property type="project" value="UniProtKB-SubCell"/>
</dbReference>
<feature type="transmembrane region" description="Helical" evidence="8">
    <location>
        <begin position="337"/>
        <end position="358"/>
    </location>
</feature>
<evidence type="ECO:0000256" key="2">
    <source>
        <dbReference type="ARBA" id="ARBA00022448"/>
    </source>
</evidence>
<feature type="region of interest" description="Disordered" evidence="7">
    <location>
        <begin position="1"/>
        <end position="25"/>
    </location>
</feature>
<feature type="transmembrane region" description="Helical" evidence="8">
    <location>
        <begin position="192"/>
        <end position="217"/>
    </location>
</feature>
<reference evidence="10 11" key="1">
    <citation type="submission" date="2019-06" db="EMBL/GenBank/DDBJ databases">
        <title>Sequencing the genomes of 1000 actinobacteria strains.</title>
        <authorList>
            <person name="Klenk H.-P."/>
        </authorList>
    </citation>
    <scope>NUCLEOTIDE SEQUENCE [LARGE SCALE GENOMIC DNA]</scope>
    <source>
        <strain evidence="10 11">DSM 44826</strain>
    </source>
</reference>
<keyword evidence="6 8" id="KW-0472">Membrane</keyword>
<evidence type="ECO:0000256" key="7">
    <source>
        <dbReference type="SAM" id="MobiDB-lite"/>
    </source>
</evidence>
<accession>A0A561SED7</accession>
<feature type="transmembrane region" description="Helical" evidence="8">
    <location>
        <begin position="310"/>
        <end position="331"/>
    </location>
</feature>
<sequence length="440" mass="44364">MNDTDSNDAPSRDTGSPAGATDPHTRRRLLPDLSVLRTARDFRLLWLAGLISILGSAFTLLVAVPLQVQELTGSPLAVGLLGLAELAAMLLCALCGGALADRTDRRRMVLLTEAGLALLTGALLANALLGRPHVWLLYPVAAAAAALQGLQWPALGALVPRLVPDRQLPAAAALESLRGNTAVLVGPSLGGLLAAAAGLATAYALDLASFAASLLLLARLRPVRVREPEEGGLLRSVGAGLRHLGGQPVLLGTALLDLLATALALPTTLLPFLAEGWHARWALGLLYAAPAAGGLLAGATSGWLGRTRRLGRVALAGSAVWGAALAAAGWADRLGPALLLLAVAGAGNVLADAARSVIWNRTVPDAVRGRLAGVELLAGEAGATLGQLRAGAVAARLGARTALLAGGLTAFGGTAVLAGAPAALWRYGAAQASAPARATA</sequence>
<evidence type="ECO:0000256" key="6">
    <source>
        <dbReference type="ARBA" id="ARBA00023136"/>
    </source>
</evidence>
<organism evidence="10 11">
    <name type="scientific">Kitasatospora viridis</name>
    <dbReference type="NCBI Taxonomy" id="281105"/>
    <lineage>
        <taxon>Bacteria</taxon>
        <taxon>Bacillati</taxon>
        <taxon>Actinomycetota</taxon>
        <taxon>Actinomycetes</taxon>
        <taxon>Kitasatosporales</taxon>
        <taxon>Streptomycetaceae</taxon>
        <taxon>Kitasatospora</taxon>
    </lineage>
</organism>
<dbReference type="InterPro" id="IPR020846">
    <property type="entry name" value="MFS_dom"/>
</dbReference>
<keyword evidence="5 8" id="KW-1133">Transmembrane helix</keyword>
<dbReference type="Proteomes" id="UP000317940">
    <property type="component" value="Unassembled WGS sequence"/>
</dbReference>
<feature type="transmembrane region" description="Helical" evidence="8">
    <location>
        <begin position="76"/>
        <end position="96"/>
    </location>
</feature>
<dbReference type="EMBL" id="VIWT01000006">
    <property type="protein sequence ID" value="TWF73229.1"/>
    <property type="molecule type" value="Genomic_DNA"/>
</dbReference>
<evidence type="ECO:0000256" key="1">
    <source>
        <dbReference type="ARBA" id="ARBA00004429"/>
    </source>
</evidence>
<dbReference type="OrthoDB" id="4544213at2"/>
<evidence type="ECO:0000256" key="4">
    <source>
        <dbReference type="ARBA" id="ARBA00022692"/>
    </source>
</evidence>
<keyword evidence="4 8" id="KW-0812">Transmembrane</keyword>
<dbReference type="PANTHER" id="PTHR23513:SF9">
    <property type="entry name" value="ENTEROBACTIN EXPORTER ENTS"/>
    <property type="match status" value="1"/>
</dbReference>
<feature type="transmembrane region" description="Helical" evidence="8">
    <location>
        <begin position="44"/>
        <end position="64"/>
    </location>
</feature>
<dbReference type="GO" id="GO:0022857">
    <property type="term" value="F:transmembrane transporter activity"/>
    <property type="evidence" value="ECO:0007669"/>
    <property type="project" value="InterPro"/>
</dbReference>
<proteinExistence type="predicted"/>
<feature type="domain" description="Major facilitator superfamily (MFS) profile" evidence="9">
    <location>
        <begin position="233"/>
        <end position="440"/>
    </location>
</feature>
<dbReference type="PROSITE" id="PS50850">
    <property type="entry name" value="MFS"/>
    <property type="match status" value="1"/>
</dbReference>
<dbReference type="AlphaFoldDB" id="A0A561SED7"/>
<evidence type="ECO:0000256" key="5">
    <source>
        <dbReference type="ARBA" id="ARBA00022989"/>
    </source>
</evidence>
<protein>
    <submittedName>
        <fullName evidence="10">Putative MFS family arabinose efflux permease</fullName>
    </submittedName>
</protein>
<dbReference type="InterPro" id="IPR010290">
    <property type="entry name" value="TM_effector"/>
</dbReference>
<evidence type="ECO:0000256" key="8">
    <source>
        <dbReference type="SAM" id="Phobius"/>
    </source>
</evidence>
<dbReference type="Gene3D" id="1.20.1250.20">
    <property type="entry name" value="MFS general substrate transporter like domains"/>
    <property type="match status" value="1"/>
</dbReference>
<feature type="transmembrane region" description="Helical" evidence="8">
    <location>
        <begin position="249"/>
        <end position="273"/>
    </location>
</feature>
<comment type="caution">
    <text evidence="10">The sequence shown here is derived from an EMBL/GenBank/DDBJ whole genome shotgun (WGS) entry which is preliminary data.</text>
</comment>
<dbReference type="PANTHER" id="PTHR23513">
    <property type="entry name" value="INTEGRAL MEMBRANE EFFLUX PROTEIN-RELATED"/>
    <property type="match status" value="1"/>
</dbReference>
<evidence type="ECO:0000256" key="3">
    <source>
        <dbReference type="ARBA" id="ARBA00022475"/>
    </source>
</evidence>
<keyword evidence="2" id="KW-0813">Transport</keyword>
<comment type="subcellular location">
    <subcellularLocation>
        <location evidence="1">Cell inner membrane</location>
        <topology evidence="1">Multi-pass membrane protein</topology>
    </subcellularLocation>
</comment>
<feature type="transmembrane region" description="Helical" evidence="8">
    <location>
        <begin position="279"/>
        <end position="298"/>
    </location>
</feature>
<dbReference type="SUPFAM" id="SSF103473">
    <property type="entry name" value="MFS general substrate transporter"/>
    <property type="match status" value="1"/>
</dbReference>
<dbReference type="RefSeq" id="WP_145911185.1">
    <property type="nucleotide sequence ID" value="NZ_BAAAMZ010000005.1"/>
</dbReference>
<dbReference type="InterPro" id="IPR036259">
    <property type="entry name" value="MFS_trans_sf"/>
</dbReference>